<dbReference type="EMBL" id="VUJU01000411">
    <property type="protein sequence ID" value="KAF0770594.1"/>
    <property type="molecule type" value="Genomic_DNA"/>
</dbReference>
<keyword evidence="3" id="KW-1185">Reference proteome</keyword>
<accession>A0A6G0ZI37</accession>
<proteinExistence type="predicted"/>
<evidence type="ECO:0000313" key="3">
    <source>
        <dbReference type="Proteomes" id="UP000478052"/>
    </source>
</evidence>
<feature type="non-terminal residue" evidence="2">
    <location>
        <position position="1"/>
    </location>
</feature>
<reference evidence="2 3" key="1">
    <citation type="submission" date="2019-08" db="EMBL/GenBank/DDBJ databases">
        <title>Whole genome of Aphis craccivora.</title>
        <authorList>
            <person name="Voronova N.V."/>
            <person name="Shulinski R.S."/>
            <person name="Bandarenka Y.V."/>
            <person name="Zhorov D.G."/>
            <person name="Warner D."/>
        </authorList>
    </citation>
    <scope>NUCLEOTIDE SEQUENCE [LARGE SCALE GENOMIC DNA]</scope>
    <source>
        <strain evidence="2">180601</strain>
        <tissue evidence="2">Whole Body</tissue>
    </source>
</reference>
<protein>
    <submittedName>
        <fullName evidence="2">Uncharacterized protein</fullName>
    </submittedName>
</protein>
<feature type="compositionally biased region" description="Pro residues" evidence="1">
    <location>
        <begin position="114"/>
        <end position="131"/>
    </location>
</feature>
<feature type="compositionally biased region" description="Basic residues" evidence="1">
    <location>
        <begin position="65"/>
        <end position="76"/>
    </location>
</feature>
<feature type="compositionally biased region" description="Basic residues" evidence="1">
    <location>
        <begin position="14"/>
        <end position="29"/>
    </location>
</feature>
<feature type="compositionally biased region" description="Pro residues" evidence="1">
    <location>
        <begin position="79"/>
        <end position="92"/>
    </location>
</feature>
<feature type="region of interest" description="Disordered" evidence="1">
    <location>
        <begin position="1"/>
        <end position="132"/>
    </location>
</feature>
<dbReference type="AlphaFoldDB" id="A0A6G0ZI37"/>
<feature type="compositionally biased region" description="Polar residues" evidence="1">
    <location>
        <begin position="102"/>
        <end position="112"/>
    </location>
</feature>
<organism evidence="2 3">
    <name type="scientific">Aphis craccivora</name>
    <name type="common">Cowpea aphid</name>
    <dbReference type="NCBI Taxonomy" id="307492"/>
    <lineage>
        <taxon>Eukaryota</taxon>
        <taxon>Metazoa</taxon>
        <taxon>Ecdysozoa</taxon>
        <taxon>Arthropoda</taxon>
        <taxon>Hexapoda</taxon>
        <taxon>Insecta</taxon>
        <taxon>Pterygota</taxon>
        <taxon>Neoptera</taxon>
        <taxon>Paraneoptera</taxon>
        <taxon>Hemiptera</taxon>
        <taxon>Sternorrhyncha</taxon>
        <taxon>Aphidomorpha</taxon>
        <taxon>Aphidoidea</taxon>
        <taxon>Aphididae</taxon>
        <taxon>Aphidini</taxon>
        <taxon>Aphis</taxon>
        <taxon>Aphis</taxon>
    </lineage>
</organism>
<evidence type="ECO:0000313" key="2">
    <source>
        <dbReference type="EMBL" id="KAF0770594.1"/>
    </source>
</evidence>
<evidence type="ECO:0000256" key="1">
    <source>
        <dbReference type="SAM" id="MobiDB-lite"/>
    </source>
</evidence>
<comment type="caution">
    <text evidence="2">The sequence shown here is derived from an EMBL/GenBank/DDBJ whole genome shotgun (WGS) entry which is preliminary data.</text>
</comment>
<sequence>EGATRADLGGARAERRRPGHAHERIRRPRRSEGPAGRTERPSRARARSPATVAPRFSACPSHRNVTTRRQHHRRLRSTSPPPPPLPPSPPSLPATRRRHNCKTTATSRTTVYTLPPPSPPSQSPTVPPPPALHKRLLSHCRPTLHCTGI</sequence>
<gene>
    <name evidence="2" type="ORF">FWK35_00008088</name>
</gene>
<dbReference type="Proteomes" id="UP000478052">
    <property type="component" value="Unassembled WGS sequence"/>
</dbReference>
<name>A0A6G0ZI37_APHCR</name>